<keyword evidence="3" id="KW-0175">Coiled coil</keyword>
<name>A0A0G1VKG3_9BACT</name>
<keyword evidence="2" id="KW-0648">Protein biosynthesis</keyword>
<protein>
    <submittedName>
        <fullName evidence="5">Ribosome-recycling factor</fullName>
    </submittedName>
</protein>
<evidence type="ECO:0000313" key="6">
    <source>
        <dbReference type="Proteomes" id="UP000034589"/>
    </source>
</evidence>
<evidence type="ECO:0000256" key="2">
    <source>
        <dbReference type="ARBA" id="ARBA00022917"/>
    </source>
</evidence>
<feature type="domain" description="Ribosome recycling factor" evidence="4">
    <location>
        <begin position="20"/>
        <end position="172"/>
    </location>
</feature>
<organism evidence="5 6">
    <name type="scientific">Candidatus Kaiserbacteria bacterium GW2011_GWC2_49_12</name>
    <dbReference type="NCBI Taxonomy" id="1618675"/>
    <lineage>
        <taxon>Bacteria</taxon>
        <taxon>Candidatus Kaiseribacteriota</taxon>
    </lineage>
</organism>
<feature type="coiled-coil region" evidence="3">
    <location>
        <begin position="113"/>
        <end position="176"/>
    </location>
</feature>
<dbReference type="AlphaFoldDB" id="A0A0G1VKG3"/>
<dbReference type="GO" id="GO:0006412">
    <property type="term" value="P:translation"/>
    <property type="evidence" value="ECO:0007669"/>
    <property type="project" value="UniProtKB-KW"/>
</dbReference>
<gene>
    <name evidence="5" type="ORF">UY39_C0022G0003</name>
</gene>
<comment type="caution">
    <text evidence="5">The sequence shown here is derived from an EMBL/GenBank/DDBJ whole genome shotgun (WGS) entry which is preliminary data.</text>
</comment>
<dbReference type="SUPFAM" id="SSF55194">
    <property type="entry name" value="Ribosome recycling factor, RRF"/>
    <property type="match status" value="1"/>
</dbReference>
<dbReference type="PANTHER" id="PTHR20982">
    <property type="entry name" value="RIBOSOME RECYCLING FACTOR"/>
    <property type="match status" value="1"/>
</dbReference>
<proteinExistence type="inferred from homology"/>
<reference evidence="5 6" key="1">
    <citation type="journal article" date="2015" name="Nature">
        <title>rRNA introns, odd ribosomes, and small enigmatic genomes across a large radiation of phyla.</title>
        <authorList>
            <person name="Brown C.T."/>
            <person name="Hug L.A."/>
            <person name="Thomas B.C."/>
            <person name="Sharon I."/>
            <person name="Castelle C.J."/>
            <person name="Singh A."/>
            <person name="Wilkins M.J."/>
            <person name="Williams K.H."/>
            <person name="Banfield J.F."/>
        </authorList>
    </citation>
    <scope>NUCLEOTIDE SEQUENCE [LARGE SCALE GENOMIC DNA]</scope>
</reference>
<dbReference type="PATRIC" id="fig|1618675.3.peg.320"/>
<evidence type="ECO:0000259" key="4">
    <source>
        <dbReference type="Pfam" id="PF01765"/>
    </source>
</evidence>
<dbReference type="InterPro" id="IPR023584">
    <property type="entry name" value="Ribosome_recyc_fac_dom"/>
</dbReference>
<dbReference type="Gene3D" id="3.30.1360.40">
    <property type="match status" value="1"/>
</dbReference>
<dbReference type="Gene3D" id="1.10.132.20">
    <property type="entry name" value="Ribosome-recycling factor"/>
    <property type="match status" value="1"/>
</dbReference>
<dbReference type="GO" id="GO:0043023">
    <property type="term" value="F:ribosomal large subunit binding"/>
    <property type="evidence" value="ECO:0007669"/>
    <property type="project" value="TreeGrafter"/>
</dbReference>
<accession>A0A0G1VKG3</accession>
<evidence type="ECO:0000256" key="1">
    <source>
        <dbReference type="ARBA" id="ARBA00005912"/>
    </source>
</evidence>
<dbReference type="PANTHER" id="PTHR20982:SF3">
    <property type="entry name" value="MITOCHONDRIAL RIBOSOME RECYCLING FACTOR PSEUDO 1"/>
    <property type="match status" value="1"/>
</dbReference>
<dbReference type="Proteomes" id="UP000034589">
    <property type="component" value="Unassembled WGS sequence"/>
</dbReference>
<dbReference type="InterPro" id="IPR036191">
    <property type="entry name" value="RRF_sf"/>
</dbReference>
<evidence type="ECO:0000313" key="5">
    <source>
        <dbReference type="EMBL" id="KKW06936.1"/>
    </source>
</evidence>
<dbReference type="Pfam" id="PF01765">
    <property type="entry name" value="RRF"/>
    <property type="match status" value="1"/>
</dbReference>
<dbReference type="EMBL" id="LCPV01000022">
    <property type="protein sequence ID" value="KKW06936.1"/>
    <property type="molecule type" value="Genomic_DNA"/>
</dbReference>
<dbReference type="FunFam" id="3.30.1360.40:FF:000001">
    <property type="entry name" value="Ribosome-recycling factor"/>
    <property type="match status" value="1"/>
</dbReference>
<evidence type="ECO:0000256" key="3">
    <source>
        <dbReference type="SAM" id="Coils"/>
    </source>
</evidence>
<sequence>MLYDFKTFEAKVVAAKEWLAKEYRGLRTGRASPAVLDSISVSAYGSMTPLKQVAAIGVEDARTLRIQPYDIGILKDIERAISSADLGLGSSSDGTVIRVTFPELTAERREQLIKVAKGKLEEARTTVRLARDEAWKDIQEKERAGEITEDDKFSHKEEMQKKVDKANEDLEKGAIRKPHHMNNEELPYEKRYPRIAREKLVIPRTMEGTLNLDFYDVAKELNDILSDTPGYVGLAPVGSRTRGYARQGSEQESDVDVLFFYDSSKTPRHEFEFARHSAISAVQNSQGKTIDSGFPINVTHMGIVYSLLPLSRGQTQETQLGFLFAQTAIGPHIDESRKQVAEYLKTFPSPSRAKAIRGLADATVALEMKFEDRIYRMNIPKDELDKMWSGRQQQWEKQIVESIKLYSS</sequence>
<dbReference type="InterPro" id="IPR002661">
    <property type="entry name" value="Ribosome_recyc_fac"/>
</dbReference>
<dbReference type="CDD" id="cd00520">
    <property type="entry name" value="RRF"/>
    <property type="match status" value="1"/>
</dbReference>
<dbReference type="NCBIfam" id="TIGR00496">
    <property type="entry name" value="frr"/>
    <property type="match status" value="1"/>
</dbReference>
<comment type="similarity">
    <text evidence="1">Belongs to the RRF family.</text>
</comment>